<dbReference type="PANTHER" id="PTHR44858:SF1">
    <property type="entry name" value="UDP-N-ACETYLGLUCOSAMINE--PEPTIDE N-ACETYLGLUCOSAMINYLTRANSFERASE SPINDLY-RELATED"/>
    <property type="match status" value="1"/>
</dbReference>
<dbReference type="SUPFAM" id="SSF48452">
    <property type="entry name" value="TPR-like"/>
    <property type="match status" value="1"/>
</dbReference>
<reference evidence="5 6" key="1">
    <citation type="journal article" date="2021" name="Comput. Struct. Biotechnol. J.">
        <title>De novo genome assembly of the potent medicinal plant Rehmannia glutinosa using nanopore technology.</title>
        <authorList>
            <person name="Ma L."/>
            <person name="Dong C."/>
            <person name="Song C."/>
            <person name="Wang X."/>
            <person name="Zheng X."/>
            <person name="Niu Y."/>
            <person name="Chen S."/>
            <person name="Feng W."/>
        </authorList>
    </citation>
    <scope>NUCLEOTIDE SEQUENCE [LARGE SCALE GENOMIC DNA]</scope>
    <source>
        <strain evidence="5">DH-2019</strain>
    </source>
</reference>
<comment type="caution">
    <text evidence="5">The sequence shown here is derived from an EMBL/GenBank/DDBJ whole genome shotgun (WGS) entry which is preliminary data.</text>
</comment>
<feature type="repeat" description="TPR" evidence="3">
    <location>
        <begin position="167"/>
        <end position="200"/>
    </location>
</feature>
<name>A0ABR0X6T2_REHGL</name>
<dbReference type="InterPro" id="IPR011990">
    <property type="entry name" value="TPR-like_helical_dom_sf"/>
</dbReference>
<keyword evidence="4" id="KW-1133">Transmembrane helix</keyword>
<feature type="transmembrane region" description="Helical" evidence="4">
    <location>
        <begin position="6"/>
        <end position="25"/>
    </location>
</feature>
<evidence type="ECO:0000256" key="1">
    <source>
        <dbReference type="ARBA" id="ARBA00022737"/>
    </source>
</evidence>
<organism evidence="5 6">
    <name type="scientific">Rehmannia glutinosa</name>
    <name type="common">Chinese foxglove</name>
    <dbReference type="NCBI Taxonomy" id="99300"/>
    <lineage>
        <taxon>Eukaryota</taxon>
        <taxon>Viridiplantae</taxon>
        <taxon>Streptophyta</taxon>
        <taxon>Embryophyta</taxon>
        <taxon>Tracheophyta</taxon>
        <taxon>Spermatophyta</taxon>
        <taxon>Magnoliopsida</taxon>
        <taxon>eudicotyledons</taxon>
        <taxon>Gunneridae</taxon>
        <taxon>Pentapetalae</taxon>
        <taxon>asterids</taxon>
        <taxon>lamiids</taxon>
        <taxon>Lamiales</taxon>
        <taxon>Orobanchaceae</taxon>
        <taxon>Rehmannieae</taxon>
        <taxon>Rehmannia</taxon>
    </lineage>
</organism>
<protein>
    <submittedName>
        <fullName evidence="5">Uncharacterized protein</fullName>
    </submittedName>
</protein>
<dbReference type="PROSITE" id="PS50005">
    <property type="entry name" value="TPR"/>
    <property type="match status" value="1"/>
</dbReference>
<keyword evidence="2 3" id="KW-0802">TPR repeat</keyword>
<evidence type="ECO:0000313" key="6">
    <source>
        <dbReference type="Proteomes" id="UP001318860"/>
    </source>
</evidence>
<dbReference type="SMART" id="SM00028">
    <property type="entry name" value="TPR"/>
    <property type="match status" value="2"/>
</dbReference>
<dbReference type="InterPro" id="IPR019734">
    <property type="entry name" value="TPR_rpt"/>
</dbReference>
<keyword evidence="4" id="KW-0472">Membrane</keyword>
<keyword evidence="1" id="KW-0677">Repeat</keyword>
<keyword evidence="4" id="KW-0812">Transmembrane</keyword>
<dbReference type="PANTHER" id="PTHR44858">
    <property type="entry name" value="TETRATRICOPEPTIDE REPEAT PROTEIN 6"/>
    <property type="match status" value="1"/>
</dbReference>
<evidence type="ECO:0000256" key="3">
    <source>
        <dbReference type="PROSITE-ProRule" id="PRU00339"/>
    </source>
</evidence>
<dbReference type="InterPro" id="IPR050498">
    <property type="entry name" value="Ycf3"/>
</dbReference>
<dbReference type="Pfam" id="PF00515">
    <property type="entry name" value="TPR_1"/>
    <property type="match status" value="1"/>
</dbReference>
<dbReference type="Gene3D" id="1.25.40.10">
    <property type="entry name" value="Tetratricopeptide repeat domain"/>
    <property type="match status" value="2"/>
</dbReference>
<keyword evidence="6" id="KW-1185">Reference proteome</keyword>
<dbReference type="Proteomes" id="UP001318860">
    <property type="component" value="Unassembled WGS sequence"/>
</dbReference>
<evidence type="ECO:0000313" key="5">
    <source>
        <dbReference type="EMBL" id="KAK6154150.1"/>
    </source>
</evidence>
<evidence type="ECO:0000256" key="2">
    <source>
        <dbReference type="ARBA" id="ARBA00022803"/>
    </source>
</evidence>
<accession>A0ABR0X6T2</accession>
<gene>
    <name evidence="5" type="ORF">DH2020_013789</name>
</gene>
<proteinExistence type="predicted"/>
<dbReference type="EMBL" id="JABTTQ020000006">
    <property type="protein sequence ID" value="KAK6154150.1"/>
    <property type="molecule type" value="Genomic_DNA"/>
</dbReference>
<evidence type="ECO:0000256" key="4">
    <source>
        <dbReference type="SAM" id="Phobius"/>
    </source>
</evidence>
<sequence length="212" mass="23212">MEKDVLLQLGILILTLGIFYVLQALPKRAFNKLRSKARPNNNQAHRHFIQGAQFLSRARSTKTRSTAVNLAKSAVNEADKALALEPRDPAAHILKAMAQSLLGHKTSALKSLDSALSPPAVKMLSEREKGDALLKRAELNFVLNRKRRVDSAIEDLVEAVGLSPDNAKAFCLLGQCYEIKGLKEKAKDAFEEALRIEPSFKEARDGLGGLGS</sequence>